<accession>A0ABQ2YNE8</accession>
<evidence type="ECO:0000313" key="1">
    <source>
        <dbReference type="EMBL" id="GGX88545.1"/>
    </source>
</evidence>
<sequence length="147" mass="15590">MLVSPGCGAAGEGGDWLCSLGLDWSSRTEDGFREAVLGFEGREVGTLVVHPAPVAARLWWHVRRAGCAALPGAGPVAEPRRHALLRLDEPPERRLSGTWCMELTPVWRTAEGTTMTVARLPVPCPRCTTSHGGGLCVLLPLSGGQPS</sequence>
<dbReference type="EMBL" id="BMUT01000007">
    <property type="protein sequence ID" value="GGX88545.1"/>
    <property type="molecule type" value="Genomic_DNA"/>
</dbReference>
<name>A0ABQ2YNE8_9ACTN</name>
<comment type="caution">
    <text evidence="1">The sequence shown here is derived from an EMBL/GenBank/DDBJ whole genome shotgun (WGS) entry which is preliminary data.</text>
</comment>
<dbReference type="Proteomes" id="UP000659223">
    <property type="component" value="Unassembled WGS sequence"/>
</dbReference>
<organism evidence="1 2">
    <name type="scientific">Streptomyces hiroshimensis</name>
    <dbReference type="NCBI Taxonomy" id="66424"/>
    <lineage>
        <taxon>Bacteria</taxon>
        <taxon>Bacillati</taxon>
        <taxon>Actinomycetota</taxon>
        <taxon>Actinomycetes</taxon>
        <taxon>Kitasatosporales</taxon>
        <taxon>Streptomycetaceae</taxon>
        <taxon>Streptomyces</taxon>
    </lineage>
</organism>
<gene>
    <name evidence="1" type="ORF">GCM10010324_37910</name>
</gene>
<reference evidence="2" key="1">
    <citation type="journal article" date="2019" name="Int. J. Syst. Evol. Microbiol.">
        <title>The Global Catalogue of Microorganisms (GCM) 10K type strain sequencing project: providing services to taxonomists for standard genome sequencing and annotation.</title>
        <authorList>
            <consortium name="The Broad Institute Genomics Platform"/>
            <consortium name="The Broad Institute Genome Sequencing Center for Infectious Disease"/>
            <person name="Wu L."/>
            <person name="Ma J."/>
        </authorList>
    </citation>
    <scope>NUCLEOTIDE SEQUENCE [LARGE SCALE GENOMIC DNA]</scope>
    <source>
        <strain evidence="2">JCM 4586</strain>
    </source>
</reference>
<keyword evidence="2" id="KW-1185">Reference proteome</keyword>
<evidence type="ECO:0000313" key="2">
    <source>
        <dbReference type="Proteomes" id="UP000659223"/>
    </source>
</evidence>
<protein>
    <submittedName>
        <fullName evidence="1">Uncharacterized protein</fullName>
    </submittedName>
</protein>
<proteinExistence type="predicted"/>